<dbReference type="Gene3D" id="2.160.10.10">
    <property type="entry name" value="Hexapeptide repeat proteins"/>
    <property type="match status" value="1"/>
</dbReference>
<protein>
    <submittedName>
        <fullName evidence="2">Acyltransferase</fullName>
    </submittedName>
</protein>
<dbReference type="GO" id="GO:0016746">
    <property type="term" value="F:acyltransferase activity"/>
    <property type="evidence" value="ECO:0007669"/>
    <property type="project" value="UniProtKB-KW"/>
</dbReference>
<keyword evidence="2" id="KW-0808">Transferase</keyword>
<name>A0ABX1NTP8_9RHOO</name>
<dbReference type="Pfam" id="PF14602">
    <property type="entry name" value="Hexapep_2"/>
    <property type="match status" value="1"/>
</dbReference>
<dbReference type="InterPro" id="IPR001451">
    <property type="entry name" value="Hexapep"/>
</dbReference>
<dbReference type="PANTHER" id="PTHR13061">
    <property type="entry name" value="DYNACTIN SUBUNIT P25"/>
    <property type="match status" value="1"/>
</dbReference>
<dbReference type="Proteomes" id="UP000633943">
    <property type="component" value="Unassembled WGS sequence"/>
</dbReference>
<keyword evidence="1" id="KW-1133">Transmembrane helix</keyword>
<dbReference type="InterPro" id="IPR011004">
    <property type="entry name" value="Trimer_LpxA-like_sf"/>
</dbReference>
<feature type="transmembrane region" description="Helical" evidence="1">
    <location>
        <begin position="41"/>
        <end position="62"/>
    </location>
</feature>
<dbReference type="InterPro" id="IPR050484">
    <property type="entry name" value="Transf_Hexapept/Carb_Anhydrase"/>
</dbReference>
<feature type="transmembrane region" description="Helical" evidence="1">
    <location>
        <begin position="82"/>
        <end position="99"/>
    </location>
</feature>
<reference evidence="2 3" key="1">
    <citation type="submission" date="2019-12" db="EMBL/GenBank/DDBJ databases">
        <title>Comparative genomics gives insights into the taxonomy of the Azoarcus-Aromatoleum group and reveals separate origins of nif in the plant-associated Azoarcus and non-plant-associated Aromatoleum sub-groups.</title>
        <authorList>
            <person name="Lafos M."/>
            <person name="Maluk M."/>
            <person name="Batista M."/>
            <person name="Junghare M."/>
            <person name="Carmona M."/>
            <person name="Faoro H."/>
            <person name="Cruz L.M."/>
            <person name="Battistoni F."/>
            <person name="De Souza E."/>
            <person name="Pedrosa F."/>
            <person name="Chen W.-M."/>
            <person name="Poole P.S."/>
            <person name="Dixon R.A."/>
            <person name="James E.K."/>
        </authorList>
    </citation>
    <scope>NUCLEOTIDE SEQUENCE [LARGE SCALE GENOMIC DNA]</scope>
    <source>
        <strain evidence="2 3">PbN1</strain>
    </source>
</reference>
<proteinExistence type="predicted"/>
<organism evidence="2 3">
    <name type="scientific">Aromatoleum bremense</name>
    <dbReference type="NCBI Taxonomy" id="76115"/>
    <lineage>
        <taxon>Bacteria</taxon>
        <taxon>Pseudomonadati</taxon>
        <taxon>Pseudomonadota</taxon>
        <taxon>Betaproteobacteria</taxon>
        <taxon>Rhodocyclales</taxon>
        <taxon>Rhodocyclaceae</taxon>
        <taxon>Aromatoleum</taxon>
    </lineage>
</organism>
<dbReference type="PANTHER" id="PTHR13061:SF26">
    <property type="entry name" value="BACTERIAL TRANSFERASE HEXAPEPTIDE (SIX REPEATS)"/>
    <property type="match status" value="1"/>
</dbReference>
<keyword evidence="1" id="KW-0812">Transmembrane</keyword>
<accession>A0ABX1NTP8</accession>
<keyword evidence="3" id="KW-1185">Reference proteome</keyword>
<dbReference type="EMBL" id="WTVP01000013">
    <property type="protein sequence ID" value="NMG15282.1"/>
    <property type="molecule type" value="Genomic_DNA"/>
</dbReference>
<evidence type="ECO:0000313" key="3">
    <source>
        <dbReference type="Proteomes" id="UP000633943"/>
    </source>
</evidence>
<comment type="caution">
    <text evidence="2">The sequence shown here is derived from an EMBL/GenBank/DDBJ whole genome shotgun (WGS) entry which is preliminary data.</text>
</comment>
<keyword evidence="1" id="KW-0472">Membrane</keyword>
<evidence type="ECO:0000313" key="2">
    <source>
        <dbReference type="EMBL" id="NMG15282.1"/>
    </source>
</evidence>
<gene>
    <name evidence="2" type="ORF">GPA24_06935</name>
</gene>
<keyword evidence="2" id="KW-0012">Acyltransferase</keyword>
<sequence length="225" mass="23859">MRKISLPQIATFVAILSIVLVLAAGTAWATLGALRLGDFRGIAVVAAAAVFLVAYGITAYRLFLWLLPLPEGEIPRGSRSEFIYHVYLLFFLVLFYPLMRSGAVPVPILRLIYLALGARLGDNTYSSGIILDPIFVEIGSNSIVGQFALLVPHVIEGDKLAHYPIRIGNDVTIGAHSCVLAGVTIGDRAIVATGAVVSKGTRIGPGEVWGGVPARRLKAGAGPDE</sequence>
<evidence type="ECO:0000256" key="1">
    <source>
        <dbReference type="SAM" id="Phobius"/>
    </source>
</evidence>
<dbReference type="SUPFAM" id="SSF51161">
    <property type="entry name" value="Trimeric LpxA-like enzymes"/>
    <property type="match status" value="1"/>
</dbReference>
<feature type="transmembrane region" description="Helical" evidence="1">
    <location>
        <begin position="12"/>
        <end position="34"/>
    </location>
</feature>